<dbReference type="RefSeq" id="XP_025405943.1">
    <property type="nucleotide sequence ID" value="XM_025550158.1"/>
</dbReference>
<evidence type="ECO:0000313" key="1">
    <source>
        <dbReference type="Proteomes" id="UP000694846"/>
    </source>
</evidence>
<reference evidence="2" key="1">
    <citation type="submission" date="2025-08" db="UniProtKB">
        <authorList>
            <consortium name="RefSeq"/>
        </authorList>
    </citation>
    <scope>IDENTIFICATION</scope>
    <source>
        <tissue evidence="2">Whole body</tissue>
    </source>
</reference>
<sequence length="205" mass="23878">MFLQCGISKIWISFVIMKYKSEVHQLWAMRMTYLCRYNTQLLTIWMKVFVIWPKWMWLVLHQNQVDHQKKIAKKGNFEEKRKNNLLELACNRLSVANSDNDILAKTWAIELAKLDPDQKLYAQKGINDILFETRLNTLHRNSISINHVCSDSRSSTPSTFIQRTVTPILLTDTSSTLSSTQQSWPNTAHNTFSDLLSDPQYSLPL</sequence>
<dbReference type="Proteomes" id="UP000694846">
    <property type="component" value="Unplaced"/>
</dbReference>
<accession>A0A8B8F5F9</accession>
<dbReference type="OrthoDB" id="6628839at2759"/>
<keyword evidence="1" id="KW-1185">Reference proteome</keyword>
<dbReference type="AlphaFoldDB" id="A0A8B8F5F9"/>
<evidence type="ECO:0000313" key="2">
    <source>
        <dbReference type="RefSeq" id="XP_025405943.1"/>
    </source>
</evidence>
<proteinExistence type="predicted"/>
<organism evidence="1 2">
    <name type="scientific">Sipha flava</name>
    <name type="common">yellow sugarcane aphid</name>
    <dbReference type="NCBI Taxonomy" id="143950"/>
    <lineage>
        <taxon>Eukaryota</taxon>
        <taxon>Metazoa</taxon>
        <taxon>Ecdysozoa</taxon>
        <taxon>Arthropoda</taxon>
        <taxon>Hexapoda</taxon>
        <taxon>Insecta</taxon>
        <taxon>Pterygota</taxon>
        <taxon>Neoptera</taxon>
        <taxon>Paraneoptera</taxon>
        <taxon>Hemiptera</taxon>
        <taxon>Sternorrhyncha</taxon>
        <taxon>Aphidomorpha</taxon>
        <taxon>Aphidoidea</taxon>
        <taxon>Aphididae</taxon>
        <taxon>Sipha</taxon>
    </lineage>
</organism>
<protein>
    <submittedName>
        <fullName evidence="2">Uncharacterized protein LOC112680148 isoform X1</fullName>
    </submittedName>
</protein>
<dbReference type="GeneID" id="112680148"/>
<gene>
    <name evidence="2" type="primary">LOC112680148</name>
</gene>
<name>A0A8B8F5F9_9HEMI</name>